<evidence type="ECO:0000313" key="1">
    <source>
        <dbReference type="EMBL" id="SOB74200.1"/>
    </source>
</evidence>
<keyword evidence="2" id="KW-1185">Reference proteome</keyword>
<evidence type="ECO:0008006" key="3">
    <source>
        <dbReference type="Google" id="ProtNLM"/>
    </source>
</evidence>
<organism evidence="1">
    <name type="scientific">Cedratvirus lausannensis</name>
    <dbReference type="NCBI Taxonomy" id="2023205"/>
    <lineage>
        <taxon>Viruses</taxon>
        <taxon>Pithoviruses</taxon>
        <taxon>Orthocedratvirinae</taxon>
        <taxon>Alphacedratvirus</taxon>
        <taxon>Alphacedratvirus francolausannense</taxon>
    </lineage>
</organism>
<dbReference type="EMBL" id="LT907979">
    <property type="protein sequence ID" value="SOB74200.1"/>
    <property type="molecule type" value="Genomic_DNA"/>
</dbReference>
<sequence>MSGVTVLSFPVSRQVQDPFRLYVKDLEDIEQPVWDLNSSSTVLSQTLSDQCHYNLFNFRFLSALCQEGEEPYSIVSGGGRGEDSTSRFQVRNYQSSKPCSKLLSAYSSYMDVFSRDQDVFRPRVTYNVTIYATVLLLDDEYYGHIYSWVSPNNPDYCVCIGIRSRVDSFFIREEREESSSLDLQRKHISVAALLLEGVRRFALSFSCTEIIVLRPLRVMKSILPKFGFVKVGHVSGKIIGKAPNNTYAEDCSECMIRESKESISDQVGTYIIKA</sequence>
<dbReference type="Proteomes" id="UP000274850">
    <property type="component" value="Segment"/>
</dbReference>
<gene>
    <name evidence="1" type="ORF">BQ9231_00317</name>
</gene>
<protein>
    <recommendedName>
        <fullName evidence="3">Acyl-CoA N-acyltransferase</fullName>
    </recommendedName>
</protein>
<accession>A0A285Q2E8</accession>
<proteinExistence type="predicted"/>
<name>A0A285Q2E8_9VIRU</name>
<reference evidence="1" key="1">
    <citation type="submission" date="2017-08" db="EMBL/GenBank/DDBJ databases">
        <authorList>
            <person name="de Groot N.N."/>
        </authorList>
    </citation>
    <scope>NUCLEOTIDE SEQUENCE</scope>
</reference>
<evidence type="ECO:0000313" key="2">
    <source>
        <dbReference type="Proteomes" id="UP000274850"/>
    </source>
</evidence>